<dbReference type="InterPro" id="IPR002901">
    <property type="entry name" value="MGlyc_endo_b_GlcNAc-like_dom"/>
</dbReference>
<dbReference type="InterPro" id="IPR051056">
    <property type="entry name" value="Glycosyl_Hydrolase_73"/>
</dbReference>
<keyword evidence="7" id="KW-1005">Bacterial flagellum biogenesis</keyword>
<dbReference type="Pfam" id="PF01832">
    <property type="entry name" value="Glucosaminidase"/>
    <property type="match status" value="1"/>
</dbReference>
<dbReference type="GO" id="GO:0071555">
    <property type="term" value="P:cell wall organization"/>
    <property type="evidence" value="ECO:0007669"/>
    <property type="project" value="UniProtKB-KW"/>
</dbReference>
<evidence type="ECO:0000256" key="6">
    <source>
        <dbReference type="ARBA" id="ARBA00022764"/>
    </source>
</evidence>
<evidence type="ECO:0000256" key="9">
    <source>
        <dbReference type="ARBA" id="ARBA00023295"/>
    </source>
</evidence>
<name>A0A1A8T768_9GAMM</name>
<keyword evidence="10" id="KW-0961">Cell wall biogenesis/degradation</keyword>
<evidence type="ECO:0000256" key="8">
    <source>
        <dbReference type="ARBA" id="ARBA00022801"/>
    </source>
</evidence>
<evidence type="ECO:0000259" key="13">
    <source>
        <dbReference type="SMART" id="SM00047"/>
    </source>
</evidence>
<dbReference type="AlphaFoldDB" id="A0A1A8T768"/>
<dbReference type="SMART" id="SM00047">
    <property type="entry name" value="LYZ2"/>
    <property type="match status" value="1"/>
</dbReference>
<keyword evidence="9 14" id="KW-0326">Glycosidase</keyword>
<comment type="similarity">
    <text evidence="4">In the C-terminal section; belongs to the glycosyl hydrolase 73 family.</text>
</comment>
<evidence type="ECO:0000313" key="15">
    <source>
        <dbReference type="Proteomes" id="UP000092544"/>
    </source>
</evidence>
<dbReference type="STRING" id="1792290.MSP8886_01049"/>
<feature type="region of interest" description="Disordered" evidence="12">
    <location>
        <begin position="146"/>
        <end position="187"/>
    </location>
</feature>
<accession>A0A1A8T768</accession>
<dbReference type="GO" id="GO:0071973">
    <property type="term" value="P:bacterial-type flagellum-dependent cell motility"/>
    <property type="evidence" value="ECO:0007669"/>
    <property type="project" value="TreeGrafter"/>
</dbReference>
<keyword evidence="6" id="KW-0574">Periplasm</keyword>
<evidence type="ECO:0000256" key="5">
    <source>
        <dbReference type="ARBA" id="ARBA00013433"/>
    </source>
</evidence>
<evidence type="ECO:0000256" key="10">
    <source>
        <dbReference type="ARBA" id="ARBA00023316"/>
    </source>
</evidence>
<dbReference type="EMBL" id="FLOB01000002">
    <property type="protein sequence ID" value="SBS28081.1"/>
    <property type="molecule type" value="Genomic_DNA"/>
</dbReference>
<evidence type="ECO:0000256" key="1">
    <source>
        <dbReference type="ARBA" id="ARBA00002954"/>
    </source>
</evidence>
<evidence type="ECO:0000313" key="14">
    <source>
        <dbReference type="EMBL" id="SBS28081.1"/>
    </source>
</evidence>
<evidence type="ECO:0000256" key="7">
    <source>
        <dbReference type="ARBA" id="ARBA00022795"/>
    </source>
</evidence>
<dbReference type="PANTHER" id="PTHR33308:SF9">
    <property type="entry name" value="PEPTIDOGLYCAN HYDROLASE FLGJ"/>
    <property type="match status" value="1"/>
</dbReference>
<dbReference type="Pfam" id="PF10135">
    <property type="entry name" value="Rod-binding"/>
    <property type="match status" value="1"/>
</dbReference>
<dbReference type="GO" id="GO:0016798">
    <property type="term" value="F:hydrolase activity, acting on glycosyl bonds"/>
    <property type="evidence" value="ECO:0007669"/>
    <property type="project" value="UniProtKB-KW"/>
</dbReference>
<protein>
    <recommendedName>
        <fullName evidence="5">Peptidoglycan hydrolase FlgJ</fullName>
    </recommendedName>
    <alternativeName>
        <fullName evidence="11">Muramidase FlgJ</fullName>
    </alternativeName>
</protein>
<organism evidence="14 15">
    <name type="scientific">Marinomonas spartinae</name>
    <dbReference type="NCBI Taxonomy" id="1792290"/>
    <lineage>
        <taxon>Bacteria</taxon>
        <taxon>Pseudomonadati</taxon>
        <taxon>Pseudomonadota</taxon>
        <taxon>Gammaproteobacteria</taxon>
        <taxon>Oceanospirillales</taxon>
        <taxon>Oceanospirillaceae</taxon>
        <taxon>Marinomonas</taxon>
    </lineage>
</organism>
<proteinExistence type="inferred from homology"/>
<dbReference type="RefSeq" id="WP_067013453.1">
    <property type="nucleotide sequence ID" value="NZ_FLOB01000002.1"/>
</dbReference>
<evidence type="ECO:0000256" key="2">
    <source>
        <dbReference type="ARBA" id="ARBA00004418"/>
    </source>
</evidence>
<reference evidence="14 15" key="1">
    <citation type="submission" date="2016-06" db="EMBL/GenBank/DDBJ databases">
        <authorList>
            <person name="Kjaerup R.B."/>
            <person name="Dalgaard T.S."/>
            <person name="Juul-Madsen H.R."/>
        </authorList>
    </citation>
    <scope>NUCLEOTIDE SEQUENCE [LARGE SCALE GENOMIC DNA]</scope>
    <source>
        <strain evidence="14 15">CECT 8886</strain>
    </source>
</reference>
<dbReference type="InterPro" id="IPR013377">
    <property type="entry name" value="FlgJ"/>
</dbReference>
<keyword evidence="8 14" id="KW-0378">Hydrolase</keyword>
<dbReference type="Gene3D" id="1.10.530.10">
    <property type="match status" value="1"/>
</dbReference>
<feature type="compositionally biased region" description="Low complexity" evidence="12">
    <location>
        <begin position="150"/>
        <end position="174"/>
    </location>
</feature>
<keyword evidence="15" id="KW-1185">Reference proteome</keyword>
<sequence length="346" mass="37587">MNALPPTNPDDFFADFSSLESLKTKAKNDPEAALKEVSQKFEAIFIGMLLKNMRAGNEALGDGLFSSQQTKQYQGMMDDQMAQVLSKTGGLGVSEALIRQYQAQHPKAHKASASDDGDFIKRVSNQDLVRVKALAHQASTEFLKAAQKETSGATVNASSSSSSPKAPTDSDSPSLPNGKMEVSKPTAQSVAFDSPEAFVKAMWPHAKAVAEKLGVSAKAILAQAVLETGWGKHPIAKDDGTASYNLFGIKADHRWDGDRAVVNTLEFRHGIAKREKAAFRAYDSFSQSFNDYANFLTADDRYKDALKSGNDPSLFAVSLQKGGYATDPEYAQKIDRILSSKWFESL</sequence>
<dbReference type="GO" id="GO:0004040">
    <property type="term" value="F:amidase activity"/>
    <property type="evidence" value="ECO:0007669"/>
    <property type="project" value="InterPro"/>
</dbReference>
<evidence type="ECO:0000256" key="11">
    <source>
        <dbReference type="ARBA" id="ARBA00030835"/>
    </source>
</evidence>
<dbReference type="GO" id="GO:0044780">
    <property type="term" value="P:bacterial-type flagellum assembly"/>
    <property type="evidence" value="ECO:0007669"/>
    <property type="project" value="InterPro"/>
</dbReference>
<dbReference type="NCBIfam" id="TIGR02541">
    <property type="entry name" value="flagell_FlgJ"/>
    <property type="match status" value="1"/>
</dbReference>
<dbReference type="PRINTS" id="PR01002">
    <property type="entry name" value="FLGFLGJ"/>
</dbReference>
<dbReference type="GO" id="GO:0042597">
    <property type="term" value="C:periplasmic space"/>
    <property type="evidence" value="ECO:0007669"/>
    <property type="project" value="UniProtKB-SubCell"/>
</dbReference>
<dbReference type="PANTHER" id="PTHR33308">
    <property type="entry name" value="PEPTIDOGLYCAN HYDROLASE FLGJ"/>
    <property type="match status" value="1"/>
</dbReference>
<evidence type="ECO:0000256" key="12">
    <source>
        <dbReference type="SAM" id="MobiDB-lite"/>
    </source>
</evidence>
<feature type="domain" description="Mannosyl-glycoprotein endo-beta-N-acetylglucosamidase-like" evidence="13">
    <location>
        <begin position="183"/>
        <end position="344"/>
    </location>
</feature>
<dbReference type="Proteomes" id="UP000092544">
    <property type="component" value="Unassembled WGS sequence"/>
</dbReference>
<dbReference type="InterPro" id="IPR019301">
    <property type="entry name" value="Flagellar_prot_FlgJ_N"/>
</dbReference>
<comment type="subcellular location">
    <subcellularLocation>
        <location evidence="2">Periplasm</location>
    </subcellularLocation>
</comment>
<gene>
    <name evidence="14" type="primary">flgJ</name>
    <name evidence="14" type="ORF">MSP8886_01049</name>
</gene>
<evidence type="ECO:0000256" key="4">
    <source>
        <dbReference type="ARBA" id="ARBA00007974"/>
    </source>
</evidence>
<comment type="function">
    <text evidence="1">Flagellum-specific muramidase which hydrolyzes the peptidoglycan layer to assemble the rod structure in the periplasmic space.</text>
</comment>
<dbReference type="Gene3D" id="2.10.70.40">
    <property type="entry name" value="peptidoglycan hydrolase"/>
    <property type="match status" value="1"/>
</dbReference>
<evidence type="ECO:0000256" key="3">
    <source>
        <dbReference type="ARBA" id="ARBA00006880"/>
    </source>
</evidence>
<comment type="similarity">
    <text evidence="3">In the N-terminal section; belongs to the FlgJ family.</text>
</comment>
<dbReference type="OrthoDB" id="289937at2"/>